<proteinExistence type="predicted"/>
<evidence type="ECO:0000313" key="1">
    <source>
        <dbReference type="EMBL" id="KAJ6035220.1"/>
    </source>
</evidence>
<reference evidence="1" key="1">
    <citation type="journal article" date="2023" name="IMA Fungus">
        <title>Comparative genomic study of the Penicillium genus elucidates a diverse pangenome and 15 lateral gene transfer events.</title>
        <authorList>
            <person name="Petersen C."/>
            <person name="Sorensen T."/>
            <person name="Nielsen M.R."/>
            <person name="Sondergaard T.E."/>
            <person name="Sorensen J.L."/>
            <person name="Fitzpatrick D.A."/>
            <person name="Frisvad J.C."/>
            <person name="Nielsen K.L."/>
        </authorList>
    </citation>
    <scope>NUCLEOTIDE SEQUENCE</scope>
    <source>
        <strain evidence="1">IBT 15450</strain>
    </source>
</reference>
<reference evidence="1" key="2">
    <citation type="submission" date="2023-01" db="EMBL/GenBank/DDBJ databases">
        <authorList>
            <person name="Petersen C."/>
        </authorList>
    </citation>
    <scope>NUCLEOTIDE SEQUENCE</scope>
    <source>
        <strain evidence="1">IBT 15450</strain>
    </source>
</reference>
<sequence>MAVYESGVIVSNTERWYECAIWNCKSMPASILWSCFIAKIICEGQMDAGAEKKQEAFIKMFFSDEGVRCVATTQSLLEHWDGNVSALRIVMKVSVIIVMYRPTLL</sequence>
<protein>
    <submittedName>
        <fullName evidence="1">Uncharacterized protein</fullName>
    </submittedName>
</protein>
<organism evidence="1 2">
    <name type="scientific">Penicillium canescens</name>
    <dbReference type="NCBI Taxonomy" id="5083"/>
    <lineage>
        <taxon>Eukaryota</taxon>
        <taxon>Fungi</taxon>
        <taxon>Dikarya</taxon>
        <taxon>Ascomycota</taxon>
        <taxon>Pezizomycotina</taxon>
        <taxon>Eurotiomycetes</taxon>
        <taxon>Eurotiomycetidae</taxon>
        <taxon>Eurotiales</taxon>
        <taxon>Aspergillaceae</taxon>
        <taxon>Penicillium</taxon>
    </lineage>
</organism>
<dbReference type="EMBL" id="JAQJZL010000010">
    <property type="protein sequence ID" value="KAJ6035220.1"/>
    <property type="molecule type" value="Genomic_DNA"/>
</dbReference>
<name>A0AAD6I8H5_PENCN</name>
<evidence type="ECO:0000313" key="2">
    <source>
        <dbReference type="Proteomes" id="UP001219568"/>
    </source>
</evidence>
<keyword evidence="2" id="KW-1185">Reference proteome</keyword>
<dbReference type="AlphaFoldDB" id="A0AAD6I8H5"/>
<comment type="caution">
    <text evidence="1">The sequence shown here is derived from an EMBL/GenBank/DDBJ whole genome shotgun (WGS) entry which is preliminary data.</text>
</comment>
<dbReference type="Proteomes" id="UP001219568">
    <property type="component" value="Unassembled WGS sequence"/>
</dbReference>
<accession>A0AAD6I8H5</accession>
<gene>
    <name evidence="1" type="ORF">N7460_009395</name>
</gene>